<dbReference type="Gene3D" id="2.40.30.170">
    <property type="match status" value="1"/>
</dbReference>
<evidence type="ECO:0000256" key="2">
    <source>
        <dbReference type="ARBA" id="ARBA00009477"/>
    </source>
</evidence>
<dbReference type="EMBL" id="JACOPS010000003">
    <property type="protein sequence ID" value="MBC5728225.1"/>
    <property type="molecule type" value="Genomic_DNA"/>
</dbReference>
<dbReference type="InterPro" id="IPR011053">
    <property type="entry name" value="Single_hybrid_motif"/>
</dbReference>
<dbReference type="PANTHER" id="PTHR30386">
    <property type="entry name" value="MEMBRANE FUSION SUBUNIT OF EMRAB-TOLC MULTIDRUG EFFLUX PUMP"/>
    <property type="match status" value="1"/>
</dbReference>
<accession>A0ABR7HL50</accession>
<evidence type="ECO:0000256" key="6">
    <source>
        <dbReference type="SAM" id="Phobius"/>
    </source>
</evidence>
<dbReference type="InterPro" id="IPR058982">
    <property type="entry name" value="Beta-barrel_AprE"/>
</dbReference>
<evidence type="ECO:0000313" key="10">
    <source>
        <dbReference type="Proteomes" id="UP000636755"/>
    </source>
</evidence>
<dbReference type="Pfam" id="PF25917">
    <property type="entry name" value="BSH_RND"/>
    <property type="match status" value="1"/>
</dbReference>
<dbReference type="Gene3D" id="2.40.50.100">
    <property type="match status" value="1"/>
</dbReference>
<dbReference type="Proteomes" id="UP000636755">
    <property type="component" value="Unassembled WGS sequence"/>
</dbReference>
<gene>
    <name evidence="9" type="ORF">H8R91_06790</name>
</gene>
<keyword evidence="3 6" id="KW-0812">Transmembrane</keyword>
<protein>
    <submittedName>
        <fullName evidence="9">HlyD family efflux transporter periplasmic adaptor subunit</fullName>
    </submittedName>
</protein>
<dbReference type="InterPro" id="IPR050739">
    <property type="entry name" value="MFP"/>
</dbReference>
<organism evidence="9 10">
    <name type="scientific">Ruminococcus intestinalis</name>
    <dbReference type="NCBI Taxonomy" id="2763066"/>
    <lineage>
        <taxon>Bacteria</taxon>
        <taxon>Bacillati</taxon>
        <taxon>Bacillota</taxon>
        <taxon>Clostridia</taxon>
        <taxon>Eubacteriales</taxon>
        <taxon>Oscillospiraceae</taxon>
        <taxon>Ruminococcus</taxon>
    </lineage>
</organism>
<comment type="similarity">
    <text evidence="2">Belongs to the membrane fusion protein (MFP) (TC 8.A.1) family.</text>
</comment>
<evidence type="ECO:0000259" key="8">
    <source>
        <dbReference type="Pfam" id="PF26002"/>
    </source>
</evidence>
<evidence type="ECO:0000259" key="7">
    <source>
        <dbReference type="Pfam" id="PF25917"/>
    </source>
</evidence>
<sequence>MSDNISGYILRHSKKKNRDLKYDFMPDILEIIEKPAHKAGKIIIFVVFLTLVSVIIWAGFSKLDVVVTAQGSVIPQGGTVNIKSQFSGTVKNVLVEKGQFVKQGDTLIELDSQENDIEKPETECLITSPIDGYISSIEVNLEGDMVYTSENVATIVPSDVPMQIECYVNNKDIAQIKLNDKVNIKLDAYPYSEYGTVNGRLIYISPDASVIEGIGSVYEVTAEIENDSESIRLISGMTGSIEIITDTRTVLSYFLEPILDGFENSFKES</sequence>
<evidence type="ECO:0000256" key="4">
    <source>
        <dbReference type="ARBA" id="ARBA00022989"/>
    </source>
</evidence>
<evidence type="ECO:0000256" key="1">
    <source>
        <dbReference type="ARBA" id="ARBA00004167"/>
    </source>
</evidence>
<reference evidence="9 10" key="1">
    <citation type="submission" date="2020-08" db="EMBL/GenBank/DDBJ databases">
        <title>Genome public.</title>
        <authorList>
            <person name="Liu C."/>
            <person name="Sun Q."/>
        </authorList>
    </citation>
    <scope>NUCLEOTIDE SEQUENCE [LARGE SCALE GENOMIC DNA]</scope>
    <source>
        <strain evidence="9 10">NSJ-71</strain>
    </source>
</reference>
<comment type="subcellular location">
    <subcellularLocation>
        <location evidence="1">Membrane</location>
        <topology evidence="1">Single-pass membrane protein</topology>
    </subcellularLocation>
</comment>
<comment type="caution">
    <text evidence="9">The sequence shown here is derived from an EMBL/GenBank/DDBJ whole genome shotgun (WGS) entry which is preliminary data.</text>
</comment>
<dbReference type="SUPFAM" id="SSF51230">
    <property type="entry name" value="Single hybrid motif"/>
    <property type="match status" value="1"/>
</dbReference>
<evidence type="ECO:0000313" key="9">
    <source>
        <dbReference type="EMBL" id="MBC5728225.1"/>
    </source>
</evidence>
<feature type="domain" description="AprE-like beta-barrel" evidence="8">
    <location>
        <begin position="163"/>
        <end position="245"/>
    </location>
</feature>
<name>A0ABR7HL50_9FIRM</name>
<keyword evidence="5 6" id="KW-0472">Membrane</keyword>
<feature type="domain" description="Multidrug resistance protein MdtA-like barrel-sandwich hybrid" evidence="7">
    <location>
        <begin position="79"/>
        <end position="156"/>
    </location>
</feature>
<proteinExistence type="inferred from homology"/>
<dbReference type="InterPro" id="IPR058625">
    <property type="entry name" value="MdtA-like_BSH"/>
</dbReference>
<feature type="transmembrane region" description="Helical" evidence="6">
    <location>
        <begin position="42"/>
        <end position="60"/>
    </location>
</feature>
<dbReference type="PRINTS" id="PR01490">
    <property type="entry name" value="RTXTOXIND"/>
</dbReference>
<dbReference type="PANTHER" id="PTHR30386:SF26">
    <property type="entry name" value="TRANSPORT PROTEIN COMB"/>
    <property type="match status" value="1"/>
</dbReference>
<evidence type="ECO:0000256" key="3">
    <source>
        <dbReference type="ARBA" id="ARBA00022692"/>
    </source>
</evidence>
<dbReference type="RefSeq" id="WP_186935394.1">
    <property type="nucleotide sequence ID" value="NZ_JACOPS010000003.1"/>
</dbReference>
<evidence type="ECO:0000256" key="5">
    <source>
        <dbReference type="ARBA" id="ARBA00023136"/>
    </source>
</evidence>
<dbReference type="Pfam" id="PF26002">
    <property type="entry name" value="Beta-barrel_AprE"/>
    <property type="match status" value="1"/>
</dbReference>
<keyword evidence="10" id="KW-1185">Reference proteome</keyword>
<keyword evidence="4 6" id="KW-1133">Transmembrane helix</keyword>